<proteinExistence type="predicted"/>
<protein>
    <recommendedName>
        <fullName evidence="7">Peptidase M23 domain-containing protein</fullName>
    </recommendedName>
</protein>
<sequence>MSAGGLGFWLLQAGAQVLAGALAWSAGSALHRALRISHAAFGYWLALWLLAVAPTAAALLWHALGEAAPRWPLPAALPLPALEAFAATGADSAATAPRAADTAPVLDLPLLLMALYLAGATWQSLRWLRATWAVRRLARAALPAGNSLPGSHSRAEQARLRERGIELRLSATATTAFALGWPQRAVIVPARLVERLDDRQLALVLRHEAAHLRRRDPERAALMAWVQAALWFNPFLSALAARVQLAAELRCDAIAVDADDAHRRRYAQAYLNSLRLAAERGAPAAATAFARRRGPSQQQLRMQHLLHGDDRARLGRGACAALLGLALCGGGAFAAVQAAAGDATTGAGASAAGSLEASAASGAANARSADPGSANRNRDNASTDAADAGAAFAASRALAPAARIELAAPLAQARISSRYGVTGGIRVRPHRGLDFHARRGTTVYAPAAATVVAATARYPEGAQYGKVVVLDHGDGWQTLYAHLQDFQVREGQRIAAGAPIGRSGATGKVTGPHLHMEALHQGQRVDPEPLLR</sequence>
<dbReference type="PANTHER" id="PTHR21666:SF289">
    <property type="entry name" value="L-ALA--D-GLU ENDOPEPTIDASE"/>
    <property type="match status" value="1"/>
</dbReference>
<evidence type="ECO:0000259" key="5">
    <source>
        <dbReference type="Pfam" id="PF05569"/>
    </source>
</evidence>
<dbReference type="CDD" id="cd07341">
    <property type="entry name" value="M56_BlaR1_MecR1_like"/>
    <property type="match status" value="1"/>
</dbReference>
<dbReference type="GO" id="GO:0004222">
    <property type="term" value="F:metalloendopeptidase activity"/>
    <property type="evidence" value="ECO:0007669"/>
    <property type="project" value="TreeGrafter"/>
</dbReference>
<evidence type="ECO:0000256" key="1">
    <source>
        <dbReference type="ARBA" id="ARBA00022729"/>
    </source>
</evidence>
<feature type="domain" description="M23ase beta-sheet core" evidence="4">
    <location>
        <begin position="429"/>
        <end position="527"/>
    </location>
</feature>
<dbReference type="SUPFAM" id="SSF51261">
    <property type="entry name" value="Duplicated hybrid motif"/>
    <property type="match status" value="1"/>
</dbReference>
<keyword evidence="1" id="KW-0732">Signal</keyword>
<evidence type="ECO:0000313" key="6">
    <source>
        <dbReference type="EMBL" id="BAV56287.1"/>
    </source>
</evidence>
<dbReference type="EMBL" id="LC128664">
    <property type="protein sequence ID" value="BAV56287.1"/>
    <property type="molecule type" value="Genomic_DNA"/>
</dbReference>
<dbReference type="InterPro" id="IPR008756">
    <property type="entry name" value="Peptidase_M56"/>
</dbReference>
<evidence type="ECO:0000256" key="3">
    <source>
        <dbReference type="SAM" id="Phobius"/>
    </source>
</evidence>
<evidence type="ECO:0000256" key="2">
    <source>
        <dbReference type="SAM" id="MobiDB-lite"/>
    </source>
</evidence>
<dbReference type="PANTHER" id="PTHR21666">
    <property type="entry name" value="PEPTIDASE-RELATED"/>
    <property type="match status" value="1"/>
</dbReference>
<feature type="transmembrane region" description="Helical" evidence="3">
    <location>
        <begin position="6"/>
        <end position="30"/>
    </location>
</feature>
<dbReference type="Gene3D" id="2.70.70.10">
    <property type="entry name" value="Glucose Permease (Domain IIA)"/>
    <property type="match status" value="1"/>
</dbReference>
<dbReference type="InterPro" id="IPR050570">
    <property type="entry name" value="Cell_wall_metabolism_enzyme"/>
</dbReference>
<dbReference type="AlphaFoldDB" id="A0A1B4ZA46"/>
<dbReference type="Pfam" id="PF01551">
    <property type="entry name" value="Peptidase_M23"/>
    <property type="match status" value="1"/>
</dbReference>
<keyword evidence="3" id="KW-1133">Transmembrane helix</keyword>
<reference evidence="6" key="1">
    <citation type="journal article" date="2017" name="J. Antibiot.">
        <title>In silico identification of lysocin biosynthetic gene cluster from Lysobacter sp. RH2180-5.</title>
        <authorList>
            <person name="Panthee S."/>
            <person name="Hamamoto H."/>
            <person name="Suzuki Y."/>
            <person name="Sekimizu K."/>
        </authorList>
    </citation>
    <scope>NUCLEOTIDE SEQUENCE</scope>
    <source>
        <strain evidence="6">RH2180-5</strain>
    </source>
</reference>
<organism evidence="6">
    <name type="scientific">Lysobacter sp. RH2180-5</name>
    <dbReference type="NCBI Taxonomy" id="1809648"/>
    <lineage>
        <taxon>Bacteria</taxon>
        <taxon>Pseudomonadati</taxon>
        <taxon>Pseudomonadota</taxon>
        <taxon>Gammaproteobacteria</taxon>
        <taxon>Lysobacterales</taxon>
        <taxon>Lysobacteraceae</taxon>
        <taxon>Lysobacter</taxon>
    </lineage>
</organism>
<dbReference type="CDD" id="cd12797">
    <property type="entry name" value="M23_peptidase"/>
    <property type="match status" value="1"/>
</dbReference>
<evidence type="ECO:0000259" key="4">
    <source>
        <dbReference type="Pfam" id="PF01551"/>
    </source>
</evidence>
<dbReference type="InterPro" id="IPR016047">
    <property type="entry name" value="M23ase_b-sheet_dom"/>
</dbReference>
<feature type="domain" description="Peptidase M56" evidence="5">
    <location>
        <begin position="46"/>
        <end position="292"/>
    </location>
</feature>
<dbReference type="InterPro" id="IPR011055">
    <property type="entry name" value="Dup_hybrid_motif"/>
</dbReference>
<keyword evidence="3" id="KW-0472">Membrane</keyword>
<accession>A0A1B4ZA46</accession>
<dbReference type="Gene3D" id="3.30.2010.10">
    <property type="entry name" value="Metalloproteases ('zincins'), catalytic domain"/>
    <property type="match status" value="1"/>
</dbReference>
<name>A0A1B4ZA46_9GAMM</name>
<evidence type="ECO:0008006" key="7">
    <source>
        <dbReference type="Google" id="ProtNLM"/>
    </source>
</evidence>
<keyword evidence="3" id="KW-0812">Transmembrane</keyword>
<feature type="region of interest" description="Disordered" evidence="2">
    <location>
        <begin position="363"/>
        <end position="382"/>
    </location>
</feature>
<dbReference type="Pfam" id="PF05569">
    <property type="entry name" value="Peptidase_M56"/>
    <property type="match status" value="1"/>
</dbReference>
<feature type="transmembrane region" description="Helical" evidence="3">
    <location>
        <begin position="42"/>
        <end position="64"/>
    </location>
</feature>